<dbReference type="RefSeq" id="WP_091295381.1">
    <property type="nucleotide sequence ID" value="NZ_FOCE01000001.1"/>
</dbReference>
<dbReference type="PANTHER" id="PTHR43796">
    <property type="entry name" value="CARBOXYNORSPERMIDINE SYNTHASE"/>
    <property type="match status" value="1"/>
</dbReference>
<evidence type="ECO:0000313" key="3">
    <source>
        <dbReference type="EMBL" id="SEM44251.1"/>
    </source>
</evidence>
<evidence type="ECO:0000313" key="4">
    <source>
        <dbReference type="Proteomes" id="UP000198761"/>
    </source>
</evidence>
<name>A0A1H7YED4_9RHOB</name>
<dbReference type="PANTHER" id="PTHR43796:SF2">
    <property type="entry name" value="CARBOXYNORSPERMIDINE SYNTHASE"/>
    <property type="match status" value="1"/>
</dbReference>
<dbReference type="InterPro" id="IPR032095">
    <property type="entry name" value="Sacchrp_dh-like_C"/>
</dbReference>
<keyword evidence="4" id="KW-1185">Reference proteome</keyword>
<protein>
    <submittedName>
        <fullName evidence="3">Carboxynorspermidine dehydrogenase</fullName>
    </submittedName>
</protein>
<reference evidence="3 4" key="1">
    <citation type="submission" date="2016-10" db="EMBL/GenBank/DDBJ databases">
        <authorList>
            <person name="de Groot N.N."/>
        </authorList>
    </citation>
    <scope>NUCLEOTIDE SEQUENCE [LARGE SCALE GENOMIC DNA]</scope>
    <source>
        <strain evidence="3 4">DSM 3857</strain>
    </source>
</reference>
<accession>A0A1H7YED4</accession>
<dbReference type="Gene3D" id="3.30.360.10">
    <property type="entry name" value="Dihydrodipicolinate Reductase, domain 2"/>
    <property type="match status" value="1"/>
</dbReference>
<dbReference type="Pfam" id="PF03435">
    <property type="entry name" value="Sacchrp_dh_NADP"/>
    <property type="match status" value="1"/>
</dbReference>
<dbReference type="Gene3D" id="3.40.50.720">
    <property type="entry name" value="NAD(P)-binding Rossmann-like Domain"/>
    <property type="match status" value="1"/>
</dbReference>
<dbReference type="Pfam" id="PF16653">
    <property type="entry name" value="Sacchrp_dh_C"/>
    <property type="match status" value="1"/>
</dbReference>
<dbReference type="InterPro" id="IPR036291">
    <property type="entry name" value="NAD(P)-bd_dom_sf"/>
</dbReference>
<dbReference type="OrthoDB" id="9769367at2"/>
<dbReference type="STRING" id="933059.SAMN04488103_101168"/>
<sequence length="411" mass="44274">MKRNVLIIGAGGVAQVVAHKCAQHNDKLGELHIASRTKAKCEAVIASVHAKGAMKVPGVFAAHAVDATDSAAVAALIRETGCQIVINVGSSFVNMTVLEACIETGAAYMDTAIHEDPAKICETPPWYGNYEWQRRDRCKAAGVTAILGIGFDPGVVNAWARVAEGMMDSITSIDIVDINAGSHGKWFATNFDPEINFREFTGTVYSWQNGGWQSNTMFEVGQVWTLPVVGDQKAYLTGHDEVHSLSARYKDADVRFWMGFGDHYINVFTVLKNLGLLSEKPVKTAEGLEVVPLKVVKAVLPDPASLAPNYTGKTCIGDVVKGVKDGKPVEVLIYNVADHKEAYEEVGSQGISYTAGVPPVVAALLIADGTWDVGTMVNVEDLDPKPFINLLNTMGLPSRIKDAEGDRLLTF</sequence>
<dbReference type="Proteomes" id="UP000198761">
    <property type="component" value="Unassembled WGS sequence"/>
</dbReference>
<dbReference type="SUPFAM" id="SSF51735">
    <property type="entry name" value="NAD(P)-binding Rossmann-fold domains"/>
    <property type="match status" value="1"/>
</dbReference>
<dbReference type="InterPro" id="IPR005097">
    <property type="entry name" value="Sacchrp_dh_NADP-bd"/>
</dbReference>
<organism evidence="3 4">
    <name type="scientific">Gemmobacter aquatilis</name>
    <dbReference type="NCBI Taxonomy" id="933059"/>
    <lineage>
        <taxon>Bacteria</taxon>
        <taxon>Pseudomonadati</taxon>
        <taxon>Pseudomonadota</taxon>
        <taxon>Alphaproteobacteria</taxon>
        <taxon>Rhodobacterales</taxon>
        <taxon>Paracoccaceae</taxon>
        <taxon>Gemmobacter</taxon>
    </lineage>
</organism>
<evidence type="ECO:0000259" key="1">
    <source>
        <dbReference type="Pfam" id="PF03435"/>
    </source>
</evidence>
<feature type="domain" description="Saccharopine dehydrogenase-like C-terminal" evidence="2">
    <location>
        <begin position="150"/>
        <end position="395"/>
    </location>
</feature>
<dbReference type="EMBL" id="FOCE01000001">
    <property type="protein sequence ID" value="SEM44251.1"/>
    <property type="molecule type" value="Genomic_DNA"/>
</dbReference>
<gene>
    <name evidence="3" type="ORF">SAMN04488103_101168</name>
</gene>
<dbReference type="AlphaFoldDB" id="A0A1H7YED4"/>
<evidence type="ECO:0000259" key="2">
    <source>
        <dbReference type="Pfam" id="PF16653"/>
    </source>
</evidence>
<proteinExistence type="predicted"/>
<feature type="domain" description="Saccharopine dehydrogenase NADP binding" evidence="1">
    <location>
        <begin position="5"/>
        <end position="146"/>
    </location>
</feature>